<comment type="caution">
    <text evidence="2">The sequence shown here is derived from an EMBL/GenBank/DDBJ whole genome shotgun (WGS) entry which is preliminary data.</text>
</comment>
<keyword evidence="3" id="KW-1185">Reference proteome</keyword>
<feature type="region of interest" description="Disordered" evidence="1">
    <location>
        <begin position="750"/>
        <end position="769"/>
    </location>
</feature>
<feature type="compositionally biased region" description="Polar residues" evidence="1">
    <location>
        <begin position="591"/>
        <end position="604"/>
    </location>
</feature>
<feature type="region of interest" description="Disordered" evidence="1">
    <location>
        <begin position="243"/>
        <end position="277"/>
    </location>
</feature>
<sequence>PPNLGLDVCVIEDDEDGLKEEGEETEDDNDEDDNDEYFSGTLHSNKHFYYADDENSRQPTDFSSTHSTSDQNRAKLLHVIREDDEEAEGSTRQSTQSTSADERSGGISVPQQEANHSRGGSSNSSRLKDADNQPMQGPSTATSLSRSESQSLPSLQRRPPSSASFTSNTSIRSVDDLLGSVKTDFDKRIQQAVQEVEQKVMERVQKLEERAVLVAAQSISRRASARTLRNSASFVSVNGVPHPTLSAGLTKDSAADRNDEDQPIGQEMTDSVDNTQRKDDLSNVTLKVGDLDSRINEMEVLVSYKLVDIESQVQGLQNGLQNGQNSIIESVDQTSNPHNQQDTTNGIDDLDEALSAEAVVRYNSQYQDEQETIQAVIDLRGELQELGARYHELNGGLLEDLMSQLREAKLFLFDSVDEADDRLSKRVDRIEAEMHAKMLTDIENRIQERVHAMEQTSTRLERCFDKMEGRLGILEAVLHAKRGPGTLTLMETLAQSSLNQEKQRQQDRALEQELQPQEQEKQQVQKLQKLTGTVIGFAPAGGLVPSRRADQHTATSLIFGTYDPTQESSAEEKRAQSTVGKQDSVRPLKVQSRSTLANIQSSPETPLPSAHGGPQDPKPTVPIWSTGPTPYPLPPPIHTASQQIPIRTAGRATDSQSRNSRAMTFGSLPTQSFLEGAYVSTESSTPPVIPPRPKRSMTSFNGAPTSPLTGTLTTKSNYIVVSGGSKSSTADKKVPRPSSSYKDLLHFWKAGGSTPDLLKPLPEPSSMPY</sequence>
<accession>A0A9P6KAK9</accession>
<feature type="region of interest" description="Disordered" evidence="1">
    <location>
        <begin position="1"/>
        <end position="168"/>
    </location>
</feature>
<feature type="compositionally biased region" description="Polar residues" evidence="1">
    <location>
        <begin position="696"/>
        <end position="711"/>
    </location>
</feature>
<feature type="compositionally biased region" description="Polar residues" evidence="1">
    <location>
        <begin position="90"/>
        <end position="99"/>
    </location>
</feature>
<evidence type="ECO:0000313" key="3">
    <source>
        <dbReference type="Proteomes" id="UP000780801"/>
    </source>
</evidence>
<name>A0A9P6KAK9_9FUNG</name>
<dbReference type="OrthoDB" id="2446962at2759"/>
<dbReference type="EMBL" id="JAABOA010004251">
    <property type="protein sequence ID" value="KAF9577883.1"/>
    <property type="molecule type" value="Genomic_DNA"/>
</dbReference>
<evidence type="ECO:0000256" key="1">
    <source>
        <dbReference type="SAM" id="MobiDB-lite"/>
    </source>
</evidence>
<feature type="compositionally biased region" description="Basic and acidic residues" evidence="1">
    <location>
        <begin position="501"/>
        <end position="511"/>
    </location>
</feature>
<dbReference type="Proteomes" id="UP000780801">
    <property type="component" value="Unassembled WGS sequence"/>
</dbReference>
<feature type="non-terminal residue" evidence="2">
    <location>
        <position position="1"/>
    </location>
</feature>
<feature type="compositionally biased region" description="Acidic residues" evidence="1">
    <location>
        <begin position="10"/>
        <end position="36"/>
    </location>
</feature>
<feature type="region of interest" description="Disordered" evidence="1">
    <location>
        <begin position="498"/>
        <end position="521"/>
    </location>
</feature>
<feature type="compositionally biased region" description="Low complexity" evidence="1">
    <location>
        <begin position="138"/>
        <end position="162"/>
    </location>
</feature>
<organism evidence="2 3">
    <name type="scientific">Lunasporangiospora selenospora</name>
    <dbReference type="NCBI Taxonomy" id="979761"/>
    <lineage>
        <taxon>Eukaryota</taxon>
        <taxon>Fungi</taxon>
        <taxon>Fungi incertae sedis</taxon>
        <taxon>Mucoromycota</taxon>
        <taxon>Mortierellomycotina</taxon>
        <taxon>Mortierellomycetes</taxon>
        <taxon>Mortierellales</taxon>
        <taxon>Mortierellaceae</taxon>
        <taxon>Lunasporangiospora</taxon>
    </lineage>
</organism>
<protein>
    <submittedName>
        <fullName evidence="2">Uncharacterized protein</fullName>
    </submittedName>
</protein>
<feature type="region of interest" description="Disordered" evidence="1">
    <location>
        <begin position="560"/>
        <end position="629"/>
    </location>
</feature>
<dbReference type="AlphaFoldDB" id="A0A9P6KAK9"/>
<proteinExistence type="predicted"/>
<feature type="compositionally biased region" description="Polar residues" evidence="1">
    <location>
        <begin position="57"/>
        <end position="71"/>
    </location>
</feature>
<evidence type="ECO:0000313" key="2">
    <source>
        <dbReference type="EMBL" id="KAF9577883.1"/>
    </source>
</evidence>
<gene>
    <name evidence="2" type="ORF">BGW38_006631</name>
</gene>
<feature type="region of interest" description="Disordered" evidence="1">
    <location>
        <begin position="681"/>
        <end position="711"/>
    </location>
</feature>
<reference evidence="2" key="1">
    <citation type="journal article" date="2020" name="Fungal Divers.">
        <title>Resolving the Mortierellaceae phylogeny through synthesis of multi-gene phylogenetics and phylogenomics.</title>
        <authorList>
            <person name="Vandepol N."/>
            <person name="Liber J."/>
            <person name="Desiro A."/>
            <person name="Na H."/>
            <person name="Kennedy M."/>
            <person name="Barry K."/>
            <person name="Grigoriev I.V."/>
            <person name="Miller A.N."/>
            <person name="O'Donnell K."/>
            <person name="Stajich J.E."/>
            <person name="Bonito G."/>
        </authorList>
    </citation>
    <scope>NUCLEOTIDE SEQUENCE</scope>
    <source>
        <strain evidence="2">KOD1015</strain>
    </source>
</reference>